<dbReference type="RefSeq" id="WP_160797629.1">
    <property type="nucleotide sequence ID" value="NZ_WSSB01000012.1"/>
</dbReference>
<dbReference type="GO" id="GO:0006654">
    <property type="term" value="P:phosphatidic acid biosynthetic process"/>
    <property type="evidence" value="ECO:0007669"/>
    <property type="project" value="TreeGrafter"/>
</dbReference>
<accession>A0A845BMF9</accession>
<name>A0A845BMF9_9NEIS</name>
<evidence type="ECO:0000313" key="3">
    <source>
        <dbReference type="Proteomes" id="UP000467214"/>
    </source>
</evidence>
<dbReference type="Pfam" id="PF12697">
    <property type="entry name" value="Abhydrolase_6"/>
    <property type="match status" value="1"/>
</dbReference>
<dbReference type="AlphaFoldDB" id="A0A845BMF9"/>
<dbReference type="PANTHER" id="PTHR42886:SF42">
    <property type="entry name" value="ALPHA_BETA-HYDROLASES SUPERFAMILY PROTEIN"/>
    <property type="match status" value="1"/>
</dbReference>
<protein>
    <submittedName>
        <fullName evidence="2">Alpha/beta fold hydrolase</fullName>
    </submittedName>
</protein>
<reference evidence="2 3" key="1">
    <citation type="submission" date="2019-12" db="EMBL/GenBank/DDBJ databases">
        <title>Neisseriaceae gen. nov. sp. Genome sequencing and assembly.</title>
        <authorList>
            <person name="Liu Z."/>
            <person name="Li A."/>
        </authorList>
    </citation>
    <scope>NUCLEOTIDE SEQUENCE [LARGE SCALE GENOMIC DNA]</scope>
    <source>
        <strain evidence="2 3">B2N2-7</strain>
    </source>
</reference>
<keyword evidence="2" id="KW-0378">Hydrolase</keyword>
<dbReference type="GO" id="GO:0042171">
    <property type="term" value="F:lysophosphatidic acid acyltransferase activity"/>
    <property type="evidence" value="ECO:0007669"/>
    <property type="project" value="TreeGrafter"/>
</dbReference>
<proteinExistence type="predicted"/>
<organism evidence="2 3">
    <name type="scientific">Craterilacuibacter sinensis</name>
    <dbReference type="NCBI Taxonomy" id="2686017"/>
    <lineage>
        <taxon>Bacteria</taxon>
        <taxon>Pseudomonadati</taxon>
        <taxon>Pseudomonadota</taxon>
        <taxon>Betaproteobacteria</taxon>
        <taxon>Neisseriales</taxon>
        <taxon>Neisseriaceae</taxon>
        <taxon>Craterilacuibacter</taxon>
    </lineage>
</organism>
<keyword evidence="3" id="KW-1185">Reference proteome</keyword>
<dbReference type="InterPro" id="IPR000073">
    <property type="entry name" value="AB_hydrolase_1"/>
</dbReference>
<dbReference type="GO" id="GO:0055088">
    <property type="term" value="P:lipid homeostasis"/>
    <property type="evidence" value="ECO:0007669"/>
    <property type="project" value="TreeGrafter"/>
</dbReference>
<dbReference type="Proteomes" id="UP000467214">
    <property type="component" value="Unassembled WGS sequence"/>
</dbReference>
<dbReference type="GO" id="GO:0052689">
    <property type="term" value="F:carboxylic ester hydrolase activity"/>
    <property type="evidence" value="ECO:0007669"/>
    <property type="project" value="TreeGrafter"/>
</dbReference>
<evidence type="ECO:0000313" key="2">
    <source>
        <dbReference type="EMBL" id="MXR37817.1"/>
    </source>
</evidence>
<feature type="domain" description="AB hydrolase-1" evidence="1">
    <location>
        <begin position="21"/>
        <end position="255"/>
    </location>
</feature>
<dbReference type="EMBL" id="WSSB01000012">
    <property type="protein sequence ID" value="MXR37817.1"/>
    <property type="molecule type" value="Genomic_DNA"/>
</dbReference>
<gene>
    <name evidence="2" type="ORF">GQF02_12615</name>
</gene>
<dbReference type="SUPFAM" id="SSF53474">
    <property type="entry name" value="alpha/beta-Hydrolases"/>
    <property type="match status" value="1"/>
</dbReference>
<comment type="caution">
    <text evidence="2">The sequence shown here is derived from an EMBL/GenBank/DDBJ whole genome shotgun (WGS) entry which is preliminary data.</text>
</comment>
<dbReference type="Gene3D" id="3.40.50.1820">
    <property type="entry name" value="alpha/beta hydrolase"/>
    <property type="match status" value="1"/>
</dbReference>
<dbReference type="InterPro" id="IPR029058">
    <property type="entry name" value="AB_hydrolase_fold"/>
</dbReference>
<dbReference type="PANTHER" id="PTHR42886">
    <property type="entry name" value="RE40534P-RELATED"/>
    <property type="match status" value="1"/>
</dbReference>
<evidence type="ECO:0000259" key="1">
    <source>
        <dbReference type="Pfam" id="PF12697"/>
    </source>
</evidence>
<sequence>MPAKLELLHSPASGAPKGPPLLFVHGAFSGAWCWQRHFMPWFNAQGYDCLALSLEGHASSEGKFYLAAISIQDYVDNLTRTIAALECAPIVIAHSMGGFVLQQYLTRHTLPGAAFLASVSPLGLTASALNMLTYTPELLLALNRYQASPGPMASRYLAEIRALLFSDTAQEEDVALLAQRSQQESQRAIMDMTLVNPLWQRRLHGTPALVLGAGQDKIITLSDVASCATRLGVDAEILPELAHMMMLDAGWESVAQRIARWLATLAP</sequence>